<dbReference type="GO" id="GO:0044773">
    <property type="term" value="P:mitotic DNA damage checkpoint signaling"/>
    <property type="evidence" value="ECO:0007669"/>
    <property type="project" value="TreeGrafter"/>
</dbReference>
<dbReference type="GO" id="GO:0005634">
    <property type="term" value="C:nucleus"/>
    <property type="evidence" value="ECO:0007669"/>
    <property type="project" value="TreeGrafter"/>
</dbReference>
<dbReference type="GO" id="GO:0005524">
    <property type="term" value="F:ATP binding"/>
    <property type="evidence" value="ECO:0007669"/>
    <property type="project" value="UniProtKB-KW"/>
</dbReference>
<keyword evidence="3" id="KW-0808">Transferase</keyword>
<feature type="compositionally biased region" description="Polar residues" evidence="7">
    <location>
        <begin position="758"/>
        <end position="771"/>
    </location>
</feature>
<evidence type="ECO:0000313" key="9">
    <source>
        <dbReference type="EMBL" id="MPA43303.1"/>
    </source>
</evidence>
<dbReference type="InterPro" id="IPR008271">
    <property type="entry name" value="Ser/Thr_kinase_AS"/>
</dbReference>
<dbReference type="SMART" id="SM00220">
    <property type="entry name" value="S_TKc"/>
    <property type="match status" value="1"/>
</dbReference>
<keyword evidence="4" id="KW-0547">Nucleotide-binding</keyword>
<keyword evidence="2" id="KW-0723">Serine/threonine-protein kinase</keyword>
<evidence type="ECO:0000256" key="6">
    <source>
        <dbReference type="ARBA" id="ARBA00022840"/>
    </source>
</evidence>
<evidence type="ECO:0000256" key="7">
    <source>
        <dbReference type="SAM" id="MobiDB-lite"/>
    </source>
</evidence>
<evidence type="ECO:0000256" key="2">
    <source>
        <dbReference type="ARBA" id="ARBA00022527"/>
    </source>
</evidence>
<dbReference type="InterPro" id="IPR011009">
    <property type="entry name" value="Kinase-like_dom_sf"/>
</dbReference>
<dbReference type="SUPFAM" id="SSF56112">
    <property type="entry name" value="Protein kinase-like (PK-like)"/>
    <property type="match status" value="1"/>
</dbReference>
<protein>
    <recommendedName>
        <fullName evidence="1">non-specific serine/threonine protein kinase</fullName>
        <ecNumber evidence="1">2.7.11.1</ecNumber>
    </recommendedName>
</protein>
<reference evidence="9" key="1">
    <citation type="submission" date="2019-08" db="EMBL/GenBank/DDBJ databases">
        <title>Reference gene set and small RNA set construction with multiple tissues from Davidia involucrata Baill.</title>
        <authorList>
            <person name="Yang H."/>
            <person name="Zhou C."/>
            <person name="Li G."/>
            <person name="Wang J."/>
            <person name="Gao P."/>
            <person name="Wang M."/>
            <person name="Wang R."/>
            <person name="Zhao Y."/>
        </authorList>
    </citation>
    <scope>NUCLEOTIDE SEQUENCE</scope>
    <source>
        <tissue evidence="9">Mixed with DoveR01_LX</tissue>
    </source>
</reference>
<gene>
    <name evidence="9" type="ORF">Din_012744</name>
</gene>
<dbReference type="FunFam" id="1.10.510.10:FF:001725">
    <property type="entry name" value="Kinase like protein"/>
    <property type="match status" value="1"/>
</dbReference>
<dbReference type="Pfam" id="PF00069">
    <property type="entry name" value="Pkinase"/>
    <property type="match status" value="2"/>
</dbReference>
<feature type="compositionally biased region" description="Basic and acidic residues" evidence="7">
    <location>
        <begin position="772"/>
        <end position="782"/>
    </location>
</feature>
<feature type="domain" description="Protein kinase" evidence="8">
    <location>
        <begin position="524"/>
        <end position="997"/>
    </location>
</feature>
<feature type="region of interest" description="Disordered" evidence="7">
    <location>
        <begin position="745"/>
        <end position="782"/>
    </location>
</feature>
<sequence length="1029" mass="115538">MEARLTNSDLSRVTNTELHKAWHIFSLLLRIGRPARPIELASRCNLFPASPSFVEYLCSIPNSPLFFTSDLFVTISLVAFVAFRNFVSNSNIITVPRIGLGVFKPKRMWEEVVRTYYRKRKRLTSDFEYLPLPDAKKRAFLPPMKADKEDQVVLASPNGIQNTCSEVYIHINDGTGSSMDTQPGDPSVMEADSGNLNKVMVTTSLSFNSDAGTLGYGLKNIEDKRKMCTDMFVNREQLGYVYTPESECQHRFFNFAKFPHIPNPITVERIMACMPHSEPSLLTSVMENPVVGREAQMDDINSISGTNLNATSCIEVDDRMIISPVESENVVHNCKDTNVRTVEERIVESQEAELLIDCGSHKGDIDNIVLPIDSTQMNMPPKDDLKRKNMGCGDMMPSPDREKTTAHTMSQAILSAAKLPVGKKQLIKSPAKLKTVQMDALNPRLQVLCQTLENSKAVGATTEQQQYKRDKKSISMKQKFEQNCGEKMHTKENRGNSKEKREKSLAITLNNQQELKALPNFESFIVEEEEGSGGYGTVYRAQRKNDGITFAIKYPHANANRHHVHNELKMLERFGGKNFVIKYEGSFKSGNSDCLVLEHVDHDRPEVLKREIDVFQLRWYGYCMFRALLGLHKPGIVHRDVKPGNFLFSRKVNKGYLIDFNLAMDLHQKYGNIDKSKVGYDVRFNHVPVPHAKSLPPTKSRKLATAKFLEEVNQEAGKGSRSLSLPKNLKKKAVDQAKASIDLGSRSKIKSQGADGSGITSAKDATSTRTPSAERLREPMPSQGRKELISLVQEAMQGPNHETVSVPASKRKRVAAPPGKVDRKLVYLTPMPLHYTGIAVAGAGLQSNKGDGKNKREGPCVGTKGFRAPEVLFRSPYQGPKVDIWSAGVTLLYLMIGRTPFAGDPEQNIKEIAKLKGNEDLWEVAKLHNRESSFPTELFDIQSLPSMKLRDWCKLNTKRPDFLEVIPRSLFDLVDKCLMVNPRLRISAEEALRHDFFAPCHEGIRKQRLLRQGLSLDSGTHPLNRQSDL</sequence>
<evidence type="ECO:0000259" key="8">
    <source>
        <dbReference type="PROSITE" id="PS50011"/>
    </source>
</evidence>
<dbReference type="PANTHER" id="PTHR44167">
    <property type="entry name" value="OVARIAN-SPECIFIC SERINE/THREONINE-PROTEIN KINASE LOK-RELATED"/>
    <property type="match status" value="1"/>
</dbReference>
<dbReference type="PROSITE" id="PS00108">
    <property type="entry name" value="PROTEIN_KINASE_ST"/>
    <property type="match status" value="1"/>
</dbReference>
<keyword evidence="5" id="KW-0418">Kinase</keyword>
<evidence type="ECO:0000256" key="5">
    <source>
        <dbReference type="ARBA" id="ARBA00022777"/>
    </source>
</evidence>
<organism evidence="9">
    <name type="scientific">Davidia involucrata</name>
    <name type="common">Dove tree</name>
    <dbReference type="NCBI Taxonomy" id="16924"/>
    <lineage>
        <taxon>Eukaryota</taxon>
        <taxon>Viridiplantae</taxon>
        <taxon>Streptophyta</taxon>
        <taxon>Embryophyta</taxon>
        <taxon>Tracheophyta</taxon>
        <taxon>Spermatophyta</taxon>
        <taxon>Magnoliopsida</taxon>
        <taxon>eudicotyledons</taxon>
        <taxon>Gunneridae</taxon>
        <taxon>Pentapetalae</taxon>
        <taxon>asterids</taxon>
        <taxon>Cornales</taxon>
        <taxon>Nyssaceae</taxon>
        <taxon>Davidia</taxon>
    </lineage>
</organism>
<dbReference type="EMBL" id="GHES01012744">
    <property type="protein sequence ID" value="MPA43303.1"/>
    <property type="molecule type" value="Transcribed_RNA"/>
</dbReference>
<dbReference type="PROSITE" id="PS50011">
    <property type="entry name" value="PROTEIN_KINASE_DOM"/>
    <property type="match status" value="1"/>
</dbReference>
<evidence type="ECO:0000256" key="1">
    <source>
        <dbReference type="ARBA" id="ARBA00012513"/>
    </source>
</evidence>
<dbReference type="GO" id="GO:0004674">
    <property type="term" value="F:protein serine/threonine kinase activity"/>
    <property type="evidence" value="ECO:0007669"/>
    <property type="project" value="UniProtKB-KW"/>
</dbReference>
<accession>A0A5B6ZK22</accession>
<dbReference type="FunFam" id="1.10.510.10:FF:001893">
    <property type="entry name" value="Probable serine/threonine-protein kinase DDB_G0291918"/>
    <property type="match status" value="1"/>
</dbReference>
<dbReference type="InterPro" id="IPR000719">
    <property type="entry name" value="Prot_kinase_dom"/>
</dbReference>
<feature type="region of interest" description="Disordered" evidence="7">
    <location>
        <begin position="798"/>
        <end position="817"/>
    </location>
</feature>
<evidence type="ECO:0000256" key="4">
    <source>
        <dbReference type="ARBA" id="ARBA00022741"/>
    </source>
</evidence>
<proteinExistence type="predicted"/>
<dbReference type="Gene3D" id="1.10.510.10">
    <property type="entry name" value="Transferase(Phosphotransferase) domain 1"/>
    <property type="match status" value="2"/>
</dbReference>
<feature type="region of interest" description="Disordered" evidence="7">
    <location>
        <begin position="482"/>
        <end position="502"/>
    </location>
</feature>
<name>A0A5B6ZK22_DAVIN</name>
<evidence type="ECO:0000256" key="3">
    <source>
        <dbReference type="ARBA" id="ARBA00022679"/>
    </source>
</evidence>
<dbReference type="AlphaFoldDB" id="A0A5B6ZK22"/>
<dbReference type="EC" id="2.7.11.1" evidence="1"/>
<keyword evidence="6" id="KW-0067">ATP-binding</keyword>
<dbReference type="PANTHER" id="PTHR44167:SF23">
    <property type="entry name" value="CDC7 KINASE, ISOFORM A-RELATED"/>
    <property type="match status" value="1"/>
</dbReference>